<dbReference type="Proteomes" id="UP000177870">
    <property type="component" value="Plasmid unnamed"/>
</dbReference>
<dbReference type="KEGG" id="mpro:BJP34_35680"/>
<proteinExistence type="predicted"/>
<reference evidence="2" key="1">
    <citation type="submission" date="2016-10" db="EMBL/GenBank/DDBJ databases">
        <title>Comparative genomics uncovers the prolific and rare metabolic potential of the cyanobacterial genus Moorea.</title>
        <authorList>
            <person name="Leao T."/>
            <person name="Castelao G."/>
            <person name="Korobeynikov A."/>
            <person name="Monroe E.A."/>
            <person name="Podell S."/>
            <person name="Glukhov E."/>
            <person name="Allen E."/>
            <person name="Gerwick W.H."/>
            <person name="Gerwick L."/>
        </authorList>
    </citation>
    <scope>NUCLEOTIDE SEQUENCE [LARGE SCALE GENOMIC DNA]</scope>
    <source>
        <strain evidence="2">PAL-8-15-08-1</strain>
        <plasmid evidence="2">unnamed</plasmid>
    </source>
</reference>
<keyword evidence="1" id="KW-0614">Plasmid</keyword>
<organism evidence="1 2">
    <name type="scientific">Moorena producens PAL-8-15-08-1</name>
    <dbReference type="NCBI Taxonomy" id="1458985"/>
    <lineage>
        <taxon>Bacteria</taxon>
        <taxon>Bacillati</taxon>
        <taxon>Cyanobacteriota</taxon>
        <taxon>Cyanophyceae</taxon>
        <taxon>Coleofasciculales</taxon>
        <taxon>Coleofasciculaceae</taxon>
        <taxon>Moorena</taxon>
    </lineage>
</organism>
<sequence length="101" mass="11795">MNFSQDYATGPRSESANEEVMLRACKTSLLIKFVTYPLTELLSEDDQSKFSEILVKRDKRYHSPKHPRWHVHVFDIVILLDLIRRYVGDAMGIVITIKFPK</sequence>
<geneLocation type="plasmid" evidence="1 2">
    <name>unnamed</name>
</geneLocation>
<evidence type="ECO:0000313" key="1">
    <source>
        <dbReference type="EMBL" id="AOX04723.1"/>
    </source>
</evidence>
<accession>A0A1D8U4H9</accession>
<protein>
    <submittedName>
        <fullName evidence="1">Uncharacterized protein</fullName>
    </submittedName>
</protein>
<dbReference type="AlphaFoldDB" id="A0A1D8U4H9"/>
<dbReference type="EMBL" id="CP017600">
    <property type="protein sequence ID" value="AOX04723.1"/>
    <property type="molecule type" value="Genomic_DNA"/>
</dbReference>
<gene>
    <name evidence="1" type="ORF">BJP34_35680</name>
</gene>
<name>A0A1D8U4H9_9CYAN</name>
<evidence type="ECO:0000313" key="2">
    <source>
        <dbReference type="Proteomes" id="UP000177870"/>
    </source>
</evidence>